<evidence type="ECO:0000313" key="2">
    <source>
        <dbReference type="EMBL" id="QHT88228.1"/>
    </source>
</evidence>
<name>A0A6C0I5E6_9ZZZZ</name>
<proteinExistence type="predicted"/>
<sequence length="543" mass="64826">MTCNSELKTYIINVLKEQNNNIEEKFIDDFMFSINSNEKFTINIEKLYEWKVDYSKKHSKQRLLNSFQENLDFSRSYAKSTGGRPSEIIMLSKECFKSLCITAQNDFGKKTREYYITIEEAFKKYMEESFNKLKEENEKLNNKLNEEHSARIQTEKDNIKMKKYICTTTLKNHYRHQFPMKPCIYILKNPDEVYDKYKYGLSTNINERLTSDRTMIPNIKVKYILYTEHCEIFEKIINIKYKDRLMLPAHEWIYDSIDNIITNIRNINKVCGFDGHEETEFWKYNMEDPPVNINDIDTNNKNETAEDRIVRITNDPENIEKDIKELSYRKGNLGILTDRLHRILPCYLTRGDYLQKNKDAPEEHRYCNGFCQKYKHISDFLTINTGYNDICELCKNMEIIAKIKISKGLLTADQIRSNPDYLVLNENERVCRKCENIKDKNEYEKNRIVCKICRSNDSKSKIYNYCENELKNDATILYNMRKNKYEMKVKLNDICKDNLIKIIKQLKIGRKSSDTKETMVNNVMNYFEKLEIDNIDNFLNLYF</sequence>
<accession>A0A6C0I5E6</accession>
<evidence type="ECO:0000256" key="1">
    <source>
        <dbReference type="SAM" id="Coils"/>
    </source>
</evidence>
<feature type="coiled-coil region" evidence="1">
    <location>
        <begin position="123"/>
        <end position="157"/>
    </location>
</feature>
<keyword evidence="1" id="KW-0175">Coiled coil</keyword>
<dbReference type="EMBL" id="MN740112">
    <property type="protein sequence ID" value="QHT88228.1"/>
    <property type="molecule type" value="Genomic_DNA"/>
</dbReference>
<reference evidence="2" key="1">
    <citation type="journal article" date="2020" name="Nature">
        <title>Giant virus diversity and host interactions through global metagenomics.</title>
        <authorList>
            <person name="Schulz F."/>
            <person name="Roux S."/>
            <person name="Paez-Espino D."/>
            <person name="Jungbluth S."/>
            <person name="Walsh D.A."/>
            <person name="Denef V.J."/>
            <person name="McMahon K.D."/>
            <person name="Konstantinidis K.T."/>
            <person name="Eloe-Fadrosh E.A."/>
            <person name="Kyrpides N.C."/>
            <person name="Woyke T."/>
        </authorList>
    </citation>
    <scope>NUCLEOTIDE SEQUENCE</scope>
    <source>
        <strain evidence="2">GVMAG-M-3300023184-24</strain>
    </source>
</reference>
<organism evidence="2">
    <name type="scientific">viral metagenome</name>
    <dbReference type="NCBI Taxonomy" id="1070528"/>
    <lineage>
        <taxon>unclassified sequences</taxon>
        <taxon>metagenomes</taxon>
        <taxon>organismal metagenomes</taxon>
    </lineage>
</organism>
<protein>
    <submittedName>
        <fullName evidence="2">Uncharacterized protein</fullName>
    </submittedName>
</protein>
<dbReference type="AlphaFoldDB" id="A0A6C0I5E6"/>